<keyword evidence="4" id="KW-0804">Transcription</keyword>
<keyword evidence="2" id="KW-0805">Transcription regulation</keyword>
<keyword evidence="5" id="KW-0539">Nucleus</keyword>
<sequence>MDILGVSGDEEWDYLSLFPSTGELIDFTPYVPGQYPFSHEQDTEYNLQIPPFSIDPELNTNFAGMSGNSHYPLVLNPDSHTASQESSYLTGKSSCFVVSSLECEDRIGSNNPMQLANEISSYYDALYKDGNNSNFFVSELSGPLMEEGTCVKEMHSERRGCLGNNQTEDVSMPLMRLQLERRSSRLDNIDVGAGHSTCIDVSENMKKRPRTARDLRKKNNSPRNAKKLLSDDSDGDESNVRPNRSRGCDGEDGNSGELSGEVTPPFKASTTLTENGSMGKIKATKGSATDSQSLYARRRRARINERLRILQNLVPNGSKVDISTMLEEAVHYVKFLQLQIKLLSSDELWMYAPLAYNGMDVNLSHITFPQL</sequence>
<evidence type="ECO:0000256" key="3">
    <source>
        <dbReference type="ARBA" id="ARBA00023125"/>
    </source>
</evidence>
<feature type="compositionally biased region" description="Basic and acidic residues" evidence="6">
    <location>
        <begin position="203"/>
        <end position="214"/>
    </location>
</feature>
<dbReference type="AlphaFoldDB" id="A0ABD3K4J8"/>
<dbReference type="CDD" id="cd11454">
    <property type="entry name" value="bHLH_AtIND_like"/>
    <property type="match status" value="1"/>
</dbReference>
<evidence type="ECO:0000259" key="7">
    <source>
        <dbReference type="PROSITE" id="PS50888"/>
    </source>
</evidence>
<proteinExistence type="predicted"/>
<keyword evidence="9" id="KW-1185">Reference proteome</keyword>
<dbReference type="Gene3D" id="4.10.280.10">
    <property type="entry name" value="Helix-loop-helix DNA-binding domain"/>
    <property type="match status" value="1"/>
</dbReference>
<dbReference type="SUPFAM" id="SSF47459">
    <property type="entry name" value="HLH, helix-loop-helix DNA-binding domain"/>
    <property type="match status" value="1"/>
</dbReference>
<feature type="region of interest" description="Disordered" evidence="6">
    <location>
        <begin position="200"/>
        <end position="293"/>
    </location>
</feature>
<dbReference type="Proteomes" id="UP001634007">
    <property type="component" value="Unassembled WGS sequence"/>
</dbReference>
<evidence type="ECO:0000256" key="4">
    <source>
        <dbReference type="ARBA" id="ARBA00023163"/>
    </source>
</evidence>
<dbReference type="GO" id="GO:0006355">
    <property type="term" value="P:regulation of DNA-templated transcription"/>
    <property type="evidence" value="ECO:0007669"/>
    <property type="project" value="UniProtKB-ARBA"/>
</dbReference>
<evidence type="ECO:0000256" key="6">
    <source>
        <dbReference type="SAM" id="MobiDB-lite"/>
    </source>
</evidence>
<dbReference type="InterPro" id="IPR036638">
    <property type="entry name" value="HLH_DNA-bd_sf"/>
</dbReference>
<name>A0ABD3K4J8_EUCGL</name>
<dbReference type="GO" id="GO:0003677">
    <property type="term" value="F:DNA binding"/>
    <property type="evidence" value="ECO:0007669"/>
    <property type="project" value="UniProtKB-KW"/>
</dbReference>
<evidence type="ECO:0000256" key="2">
    <source>
        <dbReference type="ARBA" id="ARBA00023015"/>
    </source>
</evidence>
<comment type="caution">
    <text evidence="8">The sequence shown here is derived from an EMBL/GenBank/DDBJ whole genome shotgun (WGS) entry which is preliminary data.</text>
</comment>
<dbReference type="PROSITE" id="PS50888">
    <property type="entry name" value="BHLH"/>
    <property type="match status" value="1"/>
</dbReference>
<keyword evidence="3" id="KW-0238">DNA-binding</keyword>
<accession>A0ABD3K4J8</accession>
<evidence type="ECO:0000313" key="9">
    <source>
        <dbReference type="Proteomes" id="UP001634007"/>
    </source>
</evidence>
<dbReference type="EMBL" id="JBJKBG010000006">
    <property type="protein sequence ID" value="KAL3732966.1"/>
    <property type="molecule type" value="Genomic_DNA"/>
</dbReference>
<comment type="subcellular location">
    <subcellularLocation>
        <location evidence="1">Nucleus</location>
    </subcellularLocation>
</comment>
<dbReference type="SMART" id="SM00353">
    <property type="entry name" value="HLH"/>
    <property type="match status" value="1"/>
</dbReference>
<evidence type="ECO:0000256" key="5">
    <source>
        <dbReference type="ARBA" id="ARBA00023242"/>
    </source>
</evidence>
<dbReference type="GO" id="GO:0048766">
    <property type="term" value="P:root hair initiation"/>
    <property type="evidence" value="ECO:0007669"/>
    <property type="project" value="UniProtKB-ARBA"/>
</dbReference>
<dbReference type="GO" id="GO:0005634">
    <property type="term" value="C:nucleus"/>
    <property type="evidence" value="ECO:0007669"/>
    <property type="project" value="UniProtKB-SubCell"/>
</dbReference>
<feature type="domain" description="BHLH" evidence="7">
    <location>
        <begin position="287"/>
        <end position="336"/>
    </location>
</feature>
<feature type="compositionally biased region" description="Basic residues" evidence="6">
    <location>
        <begin position="215"/>
        <end position="226"/>
    </location>
</feature>
<evidence type="ECO:0000313" key="8">
    <source>
        <dbReference type="EMBL" id="KAL3732966.1"/>
    </source>
</evidence>
<dbReference type="PANTHER" id="PTHR16223">
    <property type="entry name" value="TRANSCRIPTION FACTOR BHLH83-RELATED"/>
    <property type="match status" value="1"/>
</dbReference>
<evidence type="ECO:0000256" key="1">
    <source>
        <dbReference type="ARBA" id="ARBA00004123"/>
    </source>
</evidence>
<reference evidence="8 9" key="1">
    <citation type="submission" date="2024-11" db="EMBL/GenBank/DDBJ databases">
        <title>Chromosome-level genome assembly of Eucalyptus globulus Labill. provides insights into its genome evolution.</title>
        <authorList>
            <person name="Li X."/>
        </authorList>
    </citation>
    <scope>NUCLEOTIDE SEQUENCE [LARGE SCALE GENOMIC DNA]</scope>
    <source>
        <strain evidence="8">CL2024</strain>
        <tissue evidence="8">Fresh tender leaves</tissue>
    </source>
</reference>
<protein>
    <recommendedName>
        <fullName evidence="7">BHLH domain-containing protein</fullName>
    </recommendedName>
</protein>
<dbReference type="PANTHER" id="PTHR16223:SF274">
    <property type="entry name" value="TRANSCRIPTION FACTOR BHLH84"/>
    <property type="match status" value="1"/>
</dbReference>
<dbReference type="FunFam" id="4.10.280.10:FF:000022">
    <property type="entry name" value="Basic helix-loop-helix transcription factor"/>
    <property type="match status" value="1"/>
</dbReference>
<dbReference type="InterPro" id="IPR011598">
    <property type="entry name" value="bHLH_dom"/>
</dbReference>
<gene>
    <name evidence="8" type="ORF">ACJRO7_022483</name>
</gene>
<dbReference type="InterPro" id="IPR045843">
    <property type="entry name" value="IND-like"/>
</dbReference>
<organism evidence="8 9">
    <name type="scientific">Eucalyptus globulus</name>
    <name type="common">Tasmanian blue gum</name>
    <dbReference type="NCBI Taxonomy" id="34317"/>
    <lineage>
        <taxon>Eukaryota</taxon>
        <taxon>Viridiplantae</taxon>
        <taxon>Streptophyta</taxon>
        <taxon>Embryophyta</taxon>
        <taxon>Tracheophyta</taxon>
        <taxon>Spermatophyta</taxon>
        <taxon>Magnoliopsida</taxon>
        <taxon>eudicotyledons</taxon>
        <taxon>Gunneridae</taxon>
        <taxon>Pentapetalae</taxon>
        <taxon>rosids</taxon>
        <taxon>malvids</taxon>
        <taxon>Myrtales</taxon>
        <taxon>Myrtaceae</taxon>
        <taxon>Myrtoideae</taxon>
        <taxon>Eucalypteae</taxon>
        <taxon>Eucalyptus</taxon>
    </lineage>
</organism>
<dbReference type="Pfam" id="PF00010">
    <property type="entry name" value="HLH"/>
    <property type="match status" value="1"/>
</dbReference>